<proteinExistence type="predicted"/>
<protein>
    <submittedName>
        <fullName evidence="2">Hemagglutinin-neuraminidase</fullName>
    </submittedName>
</protein>
<dbReference type="EMBL" id="GDJX01009146">
    <property type="protein sequence ID" value="JAT58790.1"/>
    <property type="molecule type" value="Transcribed_RNA"/>
</dbReference>
<sequence length="154" mass="17421">RERERRGDGEGSGRRLAGKRLAKPGRKRLARSVIEYLVSDTYMYAPVFNTPPPKLSVGAAPGASLPSDGYQFLLHNNGHSHCESTEYYPARKISLFHKSSLSGDPKFDNRWSSFWICFFLSGFKQHGIRKSKTIPGIDWMRYLAAAAIQAYHTR</sequence>
<evidence type="ECO:0000256" key="1">
    <source>
        <dbReference type="SAM" id="MobiDB-lite"/>
    </source>
</evidence>
<feature type="compositionally biased region" description="Basic and acidic residues" evidence="1">
    <location>
        <begin position="1"/>
        <end position="13"/>
    </location>
</feature>
<reference evidence="2" key="1">
    <citation type="submission" date="2015-07" db="EMBL/GenBank/DDBJ databases">
        <title>Transcriptome Assembly of Anthurium amnicola.</title>
        <authorList>
            <person name="Suzuki J."/>
        </authorList>
    </citation>
    <scope>NUCLEOTIDE SEQUENCE</scope>
</reference>
<feature type="region of interest" description="Disordered" evidence="1">
    <location>
        <begin position="1"/>
        <end position="21"/>
    </location>
</feature>
<accession>A0A1D1YW09</accession>
<feature type="non-terminal residue" evidence="2">
    <location>
        <position position="1"/>
    </location>
</feature>
<gene>
    <name evidence="2" type="primary">HN_6</name>
    <name evidence="2" type="ORF">g.37839</name>
</gene>
<organism evidence="2">
    <name type="scientific">Anthurium amnicola</name>
    <dbReference type="NCBI Taxonomy" id="1678845"/>
    <lineage>
        <taxon>Eukaryota</taxon>
        <taxon>Viridiplantae</taxon>
        <taxon>Streptophyta</taxon>
        <taxon>Embryophyta</taxon>
        <taxon>Tracheophyta</taxon>
        <taxon>Spermatophyta</taxon>
        <taxon>Magnoliopsida</taxon>
        <taxon>Liliopsida</taxon>
        <taxon>Araceae</taxon>
        <taxon>Pothoideae</taxon>
        <taxon>Potheae</taxon>
        <taxon>Anthurium</taxon>
    </lineage>
</organism>
<evidence type="ECO:0000313" key="2">
    <source>
        <dbReference type="EMBL" id="JAT58790.1"/>
    </source>
</evidence>
<name>A0A1D1YW09_9ARAE</name>
<dbReference type="AlphaFoldDB" id="A0A1D1YW09"/>